<evidence type="ECO:0008006" key="4">
    <source>
        <dbReference type="Google" id="ProtNLM"/>
    </source>
</evidence>
<reference evidence="2" key="1">
    <citation type="submission" date="2020-10" db="EMBL/GenBank/DDBJ databases">
        <authorList>
            <person name="Gilroy R."/>
        </authorList>
    </citation>
    <scope>NUCLEOTIDE SEQUENCE</scope>
    <source>
        <strain evidence="2">CHK181-108</strain>
    </source>
</reference>
<dbReference type="EMBL" id="DVLU01000001">
    <property type="protein sequence ID" value="HIT84297.1"/>
    <property type="molecule type" value="Genomic_DNA"/>
</dbReference>
<proteinExistence type="predicted"/>
<evidence type="ECO:0000313" key="2">
    <source>
        <dbReference type="EMBL" id="HIT84297.1"/>
    </source>
</evidence>
<name>A0A9D1H238_9FIRM</name>
<feature type="signal peptide" evidence="1">
    <location>
        <begin position="1"/>
        <end position="21"/>
    </location>
</feature>
<sequence length="877" mass="94685">MKRVKKALGAALALSMLLTSAAVMPLQSSAANYPELALETFDDWSDDVAGVEVPNGSTGHHGWTRYGAPNSFTGKIDTDDESGNKYLTLTTTWAGAGVSFAEAGKDGVYKIKASVKANGLADDGKAAVMLGNSQHIMPLLLQGNGTVRTGSAIGTDPNNTTDTVNNPIGTYDPDEWVDVEIIHNMDIGKTSMVLYQNDVEIAHKYLTDTSSLGMFNILGFKYISGTGSMSIDNVSVERLASSDGVTVYEENFNGTASVDQIRSYLVGKNGGLGNSANISEGALNIPTNWEHISPNLGDIHGNYTLTFKIKSAGVADVRLQNDGVAMDQIPLMVLGAGKVWIGEKVGGGYGEGWFTEAIYNAGGNEWVTPVAEYDVNEWVDVTAVFDTANSIMSTKIEQNGVELANFPVRGVHGLYTDQGLRWVRLRAMNGAAQIDDIKLVCGGSVADGATVMVDEDFDDFSTDSTQNRKNGWIDGFNKGIVPYSVVPDENGGQMIKLEHTDKVQMISYSTTSCIDRGDVTIDFDLKLDGDAPNFLVDLANSSTEHSANFTGTTAIRTNGFAGNVALQYHGGGGPQLANFNKGEWYHYTITVHPKKSVYDVKMYEDDGTKLVAEQSDIPMNYTDAQNIPQTTFKAVRFRLWNNNNQAYIDNFKMTYDVERPKLDETGVTMIDSTDAVVTNYDEVDSALKTITLDYGTELASAGTVTLADSEGDTVDFTGKIEGETYVMTLDEILKDKTEYTLTASDAVGTNGNAQDMAMELTFTTGQVGSDIVRLGKLTNDSGDITSLSQLSGTFTVNTTAVNRTDSSKDLTWIVAYYNGDRLVDAQIQTAALSANSALRTQPQFTAPSMTDVTKVKVFLWNTLDNMAPYCEALELAQ</sequence>
<dbReference type="AlphaFoldDB" id="A0A9D1H238"/>
<gene>
    <name evidence="2" type="ORF">IAA60_00155</name>
</gene>
<accession>A0A9D1H238</accession>
<protein>
    <recommendedName>
        <fullName evidence="4">3-keto-disaccharide hydrolase domain-containing protein</fullName>
    </recommendedName>
</protein>
<comment type="caution">
    <text evidence="2">The sequence shown here is derived from an EMBL/GenBank/DDBJ whole genome shotgun (WGS) entry which is preliminary data.</text>
</comment>
<feature type="chain" id="PRO_5038350957" description="3-keto-disaccharide hydrolase domain-containing protein" evidence="1">
    <location>
        <begin position="22"/>
        <end position="877"/>
    </location>
</feature>
<evidence type="ECO:0000313" key="3">
    <source>
        <dbReference type="Proteomes" id="UP000824165"/>
    </source>
</evidence>
<keyword evidence="1" id="KW-0732">Signal</keyword>
<dbReference type="Proteomes" id="UP000824165">
    <property type="component" value="Unassembled WGS sequence"/>
</dbReference>
<organism evidence="2 3">
    <name type="scientific">Candidatus Ornithomonoglobus intestinigallinarum</name>
    <dbReference type="NCBI Taxonomy" id="2840894"/>
    <lineage>
        <taxon>Bacteria</taxon>
        <taxon>Bacillati</taxon>
        <taxon>Bacillota</taxon>
        <taxon>Clostridia</taxon>
        <taxon>Candidatus Ornithomonoglobus</taxon>
    </lineage>
</organism>
<evidence type="ECO:0000256" key="1">
    <source>
        <dbReference type="SAM" id="SignalP"/>
    </source>
</evidence>
<reference evidence="2" key="2">
    <citation type="journal article" date="2021" name="PeerJ">
        <title>Extensive microbial diversity within the chicken gut microbiome revealed by metagenomics and culture.</title>
        <authorList>
            <person name="Gilroy R."/>
            <person name="Ravi A."/>
            <person name="Getino M."/>
            <person name="Pursley I."/>
            <person name="Horton D.L."/>
            <person name="Alikhan N.F."/>
            <person name="Baker D."/>
            <person name="Gharbi K."/>
            <person name="Hall N."/>
            <person name="Watson M."/>
            <person name="Adriaenssens E.M."/>
            <person name="Foster-Nyarko E."/>
            <person name="Jarju S."/>
            <person name="Secka A."/>
            <person name="Antonio M."/>
            <person name="Oren A."/>
            <person name="Chaudhuri R.R."/>
            <person name="La Ragione R."/>
            <person name="Hildebrand F."/>
            <person name="Pallen M.J."/>
        </authorList>
    </citation>
    <scope>NUCLEOTIDE SEQUENCE</scope>
    <source>
        <strain evidence="2">CHK181-108</strain>
    </source>
</reference>